<keyword evidence="6" id="KW-1278">Translocase</keyword>
<dbReference type="NCBIfam" id="TIGR01947">
    <property type="entry name" value="rnfG"/>
    <property type="match status" value="1"/>
</dbReference>
<dbReference type="HAMAP" id="MF_00479">
    <property type="entry name" value="RsxG_RnfG"/>
    <property type="match status" value="1"/>
</dbReference>
<dbReference type="RefSeq" id="WP_151055871.1">
    <property type="nucleotide sequence ID" value="NZ_CP044222.1"/>
</dbReference>
<evidence type="ECO:0000259" key="8">
    <source>
        <dbReference type="SMART" id="SM00900"/>
    </source>
</evidence>
<dbReference type="NCBIfam" id="NF002519">
    <property type="entry name" value="PRK01908.1"/>
    <property type="match status" value="1"/>
</dbReference>
<dbReference type="InterPro" id="IPR010209">
    <property type="entry name" value="Ion_transpt_RnfG/RsxG"/>
</dbReference>
<dbReference type="Proteomes" id="UP000325606">
    <property type="component" value="Chromosome"/>
</dbReference>
<comment type="subcellular location">
    <subcellularLocation>
        <location evidence="6">Cell inner membrane</location>
        <topology evidence="6">Single-pass membrane protein</topology>
    </subcellularLocation>
</comment>
<reference evidence="9 10" key="1">
    <citation type="submission" date="2019-09" db="EMBL/GenBank/DDBJ databases">
        <title>Nitrincola iocasae sp. nov., a bacterium isolated from the sediment collected at a cold seep field in South China Sea.</title>
        <authorList>
            <person name="Zhang H."/>
            <person name="Wang H."/>
            <person name="Li C."/>
        </authorList>
    </citation>
    <scope>NUCLEOTIDE SEQUENCE [LARGE SCALE GENOMIC DNA]</scope>
    <source>
        <strain evidence="9 10">KXZD1103</strain>
    </source>
</reference>
<dbReference type="GO" id="GO:0005886">
    <property type="term" value="C:plasma membrane"/>
    <property type="evidence" value="ECO:0007669"/>
    <property type="project" value="UniProtKB-SubCell"/>
</dbReference>
<keyword evidence="6 7" id="KW-0472">Membrane</keyword>
<keyword evidence="6 7" id="KW-1133">Transmembrane helix</keyword>
<evidence type="ECO:0000256" key="1">
    <source>
        <dbReference type="ARBA" id="ARBA00022448"/>
    </source>
</evidence>
<sequence>MQDLLSSIRRNTLGIAIFAAVTAGLIAITQVLTQERIAANREAHQARALYEILPQQLDPNLHLQVLEVPAPELGMTQPIKVFQSIVDGRVEAVILPVTTADGYSGDINILVGIWRDGRVAGVRVIGHRETPGLGDKIELDKSDWILSFNEQRWLGEDDSRWRVRKDGGQFDQFTGATITPRAIVKQVAAVLRYYEQRKDQILTPVKQPQNTLERGSLHES</sequence>
<evidence type="ECO:0000256" key="6">
    <source>
        <dbReference type="HAMAP-Rule" id="MF_00479"/>
    </source>
</evidence>
<dbReference type="PANTHER" id="PTHR36118:SF1">
    <property type="entry name" value="ION-TRANSLOCATING OXIDOREDUCTASE COMPLEX SUBUNIT G"/>
    <property type="match status" value="1"/>
</dbReference>
<keyword evidence="4 6" id="KW-0288">FMN</keyword>
<keyword evidence="1 6" id="KW-0813">Transport</keyword>
<comment type="similarity">
    <text evidence="6">Belongs to the RnfG family.</text>
</comment>
<keyword evidence="6 7" id="KW-0812">Transmembrane</keyword>
<dbReference type="PANTHER" id="PTHR36118">
    <property type="entry name" value="ION-TRANSLOCATING OXIDOREDUCTASE COMPLEX SUBUNIT G"/>
    <property type="match status" value="1"/>
</dbReference>
<keyword evidence="6" id="KW-0997">Cell inner membrane</keyword>
<comment type="subunit">
    <text evidence="6">The complex is composed of six subunits: RnfA, RnfB, RnfC, RnfD, RnfE and RnfG.</text>
</comment>
<dbReference type="InterPro" id="IPR007329">
    <property type="entry name" value="FMN-bd"/>
</dbReference>
<dbReference type="AlphaFoldDB" id="A0A5J6LF25"/>
<gene>
    <name evidence="9" type="primary">rsxG</name>
    <name evidence="6" type="synonym">rnfG</name>
    <name evidence="9" type="ORF">F5I99_10710</name>
</gene>
<keyword evidence="2 6" id="KW-0597">Phosphoprotein</keyword>
<evidence type="ECO:0000313" key="9">
    <source>
        <dbReference type="EMBL" id="QEW06942.1"/>
    </source>
</evidence>
<comment type="function">
    <text evidence="6">Part of a membrane-bound complex that couples electron transfer with translocation of ions across the membrane.</text>
</comment>
<evidence type="ECO:0000313" key="10">
    <source>
        <dbReference type="Proteomes" id="UP000325606"/>
    </source>
</evidence>
<comment type="cofactor">
    <cofactor evidence="6">
        <name>FMN</name>
        <dbReference type="ChEBI" id="CHEBI:58210"/>
    </cofactor>
</comment>
<dbReference type="GO" id="GO:0022900">
    <property type="term" value="P:electron transport chain"/>
    <property type="evidence" value="ECO:0007669"/>
    <property type="project" value="UniProtKB-UniRule"/>
</dbReference>
<feature type="modified residue" description="FMN phosphoryl threonine" evidence="6">
    <location>
        <position position="177"/>
    </location>
</feature>
<keyword evidence="5 6" id="KW-0249">Electron transport</keyword>
<dbReference type="EC" id="7.-.-.-" evidence="6"/>
<name>A0A5J6LF25_9GAMM</name>
<dbReference type="KEGG" id="nik:F5I99_10710"/>
<evidence type="ECO:0000256" key="7">
    <source>
        <dbReference type="SAM" id="Phobius"/>
    </source>
</evidence>
<proteinExistence type="inferred from homology"/>
<evidence type="ECO:0000256" key="5">
    <source>
        <dbReference type="ARBA" id="ARBA00022982"/>
    </source>
</evidence>
<dbReference type="GO" id="GO:0010181">
    <property type="term" value="F:FMN binding"/>
    <property type="evidence" value="ECO:0007669"/>
    <property type="project" value="InterPro"/>
</dbReference>
<evidence type="ECO:0000256" key="2">
    <source>
        <dbReference type="ARBA" id="ARBA00022553"/>
    </source>
</evidence>
<keyword evidence="3 6" id="KW-0285">Flavoprotein</keyword>
<evidence type="ECO:0000256" key="4">
    <source>
        <dbReference type="ARBA" id="ARBA00022643"/>
    </source>
</evidence>
<organism evidence="9 10">
    <name type="scientific">Nitrincola iocasae</name>
    <dbReference type="NCBI Taxonomy" id="2614693"/>
    <lineage>
        <taxon>Bacteria</taxon>
        <taxon>Pseudomonadati</taxon>
        <taxon>Pseudomonadota</taxon>
        <taxon>Gammaproteobacteria</taxon>
        <taxon>Oceanospirillales</taxon>
        <taxon>Oceanospirillaceae</taxon>
        <taxon>Nitrincola</taxon>
    </lineage>
</organism>
<accession>A0A5J6LF25</accession>
<keyword evidence="6" id="KW-1003">Cell membrane</keyword>
<feature type="transmembrane region" description="Helical" evidence="7">
    <location>
        <begin position="12"/>
        <end position="32"/>
    </location>
</feature>
<evidence type="ECO:0000256" key="3">
    <source>
        <dbReference type="ARBA" id="ARBA00022630"/>
    </source>
</evidence>
<dbReference type="Pfam" id="PF04205">
    <property type="entry name" value="FMN_bind"/>
    <property type="match status" value="1"/>
</dbReference>
<dbReference type="GO" id="GO:0009055">
    <property type="term" value="F:electron transfer activity"/>
    <property type="evidence" value="ECO:0007669"/>
    <property type="project" value="InterPro"/>
</dbReference>
<dbReference type="SMART" id="SM00900">
    <property type="entry name" value="FMN_bind"/>
    <property type="match status" value="1"/>
</dbReference>
<dbReference type="PIRSF" id="PIRSF006091">
    <property type="entry name" value="E_trnsport_RnfG"/>
    <property type="match status" value="1"/>
</dbReference>
<dbReference type="EMBL" id="CP044222">
    <property type="protein sequence ID" value="QEW06942.1"/>
    <property type="molecule type" value="Genomic_DNA"/>
</dbReference>
<protein>
    <recommendedName>
        <fullName evidence="6">Ion-translocating oxidoreductase complex subunit G</fullName>
        <ecNumber evidence="6">7.-.-.-</ecNumber>
    </recommendedName>
    <alternativeName>
        <fullName evidence="6">Rnf electron transport complex subunit G</fullName>
    </alternativeName>
</protein>
<feature type="domain" description="FMN-binding" evidence="8">
    <location>
        <begin position="102"/>
        <end position="194"/>
    </location>
</feature>
<keyword evidence="10" id="KW-1185">Reference proteome</keyword>